<dbReference type="GO" id="GO:0003676">
    <property type="term" value="F:nucleic acid binding"/>
    <property type="evidence" value="ECO:0007669"/>
    <property type="project" value="InterPro"/>
</dbReference>
<dbReference type="InterPro" id="IPR052929">
    <property type="entry name" value="RNase_H-like_EbsB-rel"/>
</dbReference>
<gene>
    <name evidence="3" type="ORF">A2U01_0019435</name>
</gene>
<dbReference type="CDD" id="cd06222">
    <property type="entry name" value="RNase_H_like"/>
    <property type="match status" value="1"/>
</dbReference>
<dbReference type="Pfam" id="PF13966">
    <property type="entry name" value="zf-RVT"/>
    <property type="match status" value="1"/>
</dbReference>
<comment type="caution">
    <text evidence="3">The sequence shown here is derived from an EMBL/GenBank/DDBJ whole genome shotgun (WGS) entry which is preliminary data.</text>
</comment>
<dbReference type="AlphaFoldDB" id="A0A392NGG0"/>
<organism evidence="3 4">
    <name type="scientific">Trifolium medium</name>
    <dbReference type="NCBI Taxonomy" id="97028"/>
    <lineage>
        <taxon>Eukaryota</taxon>
        <taxon>Viridiplantae</taxon>
        <taxon>Streptophyta</taxon>
        <taxon>Embryophyta</taxon>
        <taxon>Tracheophyta</taxon>
        <taxon>Spermatophyta</taxon>
        <taxon>Magnoliopsida</taxon>
        <taxon>eudicotyledons</taxon>
        <taxon>Gunneridae</taxon>
        <taxon>Pentapetalae</taxon>
        <taxon>rosids</taxon>
        <taxon>fabids</taxon>
        <taxon>Fabales</taxon>
        <taxon>Fabaceae</taxon>
        <taxon>Papilionoideae</taxon>
        <taxon>50 kb inversion clade</taxon>
        <taxon>NPAAA clade</taxon>
        <taxon>Hologalegina</taxon>
        <taxon>IRL clade</taxon>
        <taxon>Trifolieae</taxon>
        <taxon>Trifolium</taxon>
    </lineage>
</organism>
<evidence type="ECO:0000259" key="1">
    <source>
        <dbReference type="Pfam" id="PF13456"/>
    </source>
</evidence>
<accession>A0A392NGG0</accession>
<dbReference type="InterPro" id="IPR036397">
    <property type="entry name" value="RNaseH_sf"/>
</dbReference>
<reference evidence="3 4" key="1">
    <citation type="journal article" date="2018" name="Front. Plant Sci.">
        <title>Red Clover (Trifolium pratense) and Zigzag Clover (T. medium) - A Picture of Genomic Similarities and Differences.</title>
        <authorList>
            <person name="Dluhosova J."/>
            <person name="Istvanek J."/>
            <person name="Nedelnik J."/>
            <person name="Repkova J."/>
        </authorList>
    </citation>
    <scope>NUCLEOTIDE SEQUENCE [LARGE SCALE GENOMIC DNA]</scope>
    <source>
        <strain evidence="4">cv. 10/8</strain>
        <tissue evidence="3">Leaf</tissue>
    </source>
</reference>
<dbReference type="InterPro" id="IPR044730">
    <property type="entry name" value="RNase_H-like_dom_plant"/>
</dbReference>
<proteinExistence type="predicted"/>
<evidence type="ECO:0000259" key="2">
    <source>
        <dbReference type="Pfam" id="PF13966"/>
    </source>
</evidence>
<feature type="non-terminal residue" evidence="3">
    <location>
        <position position="342"/>
    </location>
</feature>
<dbReference type="SUPFAM" id="SSF53098">
    <property type="entry name" value="Ribonuclease H-like"/>
    <property type="match status" value="1"/>
</dbReference>
<sequence length="342" mass="39470">HDEFSWPKTADGIYTVRSGYQAIQDWREERNCLPTSSNINSNPIWQKLWSLKIPPKYNTLMWRILHKALPVQSNLMKRGLNCYPLCPRCNETIEDQNHVFSGCVWAKQVWFASSLTLKFRQDNFDFKNWIENSFINTSDQNMELICSLCYHIWKARNLLIFQNKNLPVMDVVFQAQDSIIEYQLHFSQNSEHDFRATQMRLNNVENWIPPPRNTLKLNVDAHLIGDGHWGLGLILRKEDGSCVGAATRVARGMVSAVEAEAQGLVEAIDLLAQIPHQAAIIELDNQIVVQSVLRRRYPRTCWGSLARKSGEFLENNPQISICWIKRTGNTVAHHMARWAAIE</sequence>
<protein>
    <submittedName>
        <fullName evidence="3">Ribonuclease H protein</fullName>
    </submittedName>
</protein>
<evidence type="ECO:0000313" key="3">
    <source>
        <dbReference type="EMBL" id="MCH98433.1"/>
    </source>
</evidence>
<dbReference type="InterPro" id="IPR002156">
    <property type="entry name" value="RNaseH_domain"/>
</dbReference>
<feature type="domain" description="RNase H type-1" evidence="1">
    <location>
        <begin position="226"/>
        <end position="339"/>
    </location>
</feature>
<dbReference type="Gene3D" id="3.30.420.10">
    <property type="entry name" value="Ribonuclease H-like superfamily/Ribonuclease H"/>
    <property type="match status" value="1"/>
</dbReference>
<dbReference type="Proteomes" id="UP000265520">
    <property type="component" value="Unassembled WGS sequence"/>
</dbReference>
<dbReference type="PANTHER" id="PTHR47074:SF11">
    <property type="entry name" value="REVERSE TRANSCRIPTASE-LIKE PROTEIN"/>
    <property type="match status" value="1"/>
</dbReference>
<dbReference type="PANTHER" id="PTHR47074">
    <property type="entry name" value="BNAC02G40300D PROTEIN"/>
    <property type="match status" value="1"/>
</dbReference>
<feature type="non-terminal residue" evidence="3">
    <location>
        <position position="1"/>
    </location>
</feature>
<name>A0A392NGG0_9FABA</name>
<evidence type="ECO:0000313" key="4">
    <source>
        <dbReference type="Proteomes" id="UP000265520"/>
    </source>
</evidence>
<feature type="domain" description="Reverse transcriptase zinc-binding" evidence="2">
    <location>
        <begin position="14"/>
        <end position="110"/>
    </location>
</feature>
<dbReference type="GO" id="GO:0004523">
    <property type="term" value="F:RNA-DNA hybrid ribonuclease activity"/>
    <property type="evidence" value="ECO:0007669"/>
    <property type="project" value="InterPro"/>
</dbReference>
<dbReference type="InterPro" id="IPR026960">
    <property type="entry name" value="RVT-Znf"/>
</dbReference>
<dbReference type="InterPro" id="IPR012337">
    <property type="entry name" value="RNaseH-like_sf"/>
</dbReference>
<dbReference type="Pfam" id="PF13456">
    <property type="entry name" value="RVT_3"/>
    <property type="match status" value="1"/>
</dbReference>
<keyword evidence="4" id="KW-1185">Reference proteome</keyword>
<dbReference type="EMBL" id="LXQA010037577">
    <property type="protein sequence ID" value="MCH98433.1"/>
    <property type="molecule type" value="Genomic_DNA"/>
</dbReference>